<keyword evidence="5" id="KW-0539">Nucleus</keyword>
<evidence type="ECO:0000256" key="5">
    <source>
        <dbReference type="ARBA" id="ARBA00023242"/>
    </source>
</evidence>
<comment type="catalytic activity">
    <reaction evidence="1">
        <text>a monocarboxylic acid amide + H2O = a monocarboxylate + NH4(+)</text>
        <dbReference type="Rhea" id="RHEA:12020"/>
        <dbReference type="ChEBI" id="CHEBI:15377"/>
        <dbReference type="ChEBI" id="CHEBI:28938"/>
        <dbReference type="ChEBI" id="CHEBI:35757"/>
        <dbReference type="ChEBI" id="CHEBI:83628"/>
        <dbReference type="EC" id="3.5.1.4"/>
    </reaction>
</comment>
<comment type="caution">
    <text evidence="8">The sequence shown here is derived from an EMBL/GenBank/DDBJ whole genome shotgun (WGS) entry which is preliminary data.</text>
</comment>
<dbReference type="InterPro" id="IPR007219">
    <property type="entry name" value="XnlR_reg_dom"/>
</dbReference>
<evidence type="ECO:0000256" key="4">
    <source>
        <dbReference type="ARBA" id="ARBA00022801"/>
    </source>
</evidence>
<dbReference type="PROSITE" id="PS00571">
    <property type="entry name" value="AMIDASES"/>
    <property type="match status" value="1"/>
</dbReference>
<proteinExistence type="inferred from homology"/>
<dbReference type="CDD" id="cd12148">
    <property type="entry name" value="fungal_TF_MHR"/>
    <property type="match status" value="1"/>
</dbReference>
<dbReference type="PANTHER" id="PTHR46072">
    <property type="entry name" value="AMIDASE-RELATED-RELATED"/>
    <property type="match status" value="1"/>
</dbReference>
<feature type="region of interest" description="Disordered" evidence="6">
    <location>
        <begin position="1016"/>
        <end position="1042"/>
    </location>
</feature>
<dbReference type="GO" id="GO:0004040">
    <property type="term" value="F:amidase activity"/>
    <property type="evidence" value="ECO:0007669"/>
    <property type="project" value="UniProtKB-EC"/>
</dbReference>
<accession>A0A438NH95</accession>
<evidence type="ECO:0000313" key="8">
    <source>
        <dbReference type="EMBL" id="RVX75086.1"/>
    </source>
</evidence>
<dbReference type="GO" id="GO:0008270">
    <property type="term" value="F:zinc ion binding"/>
    <property type="evidence" value="ECO:0007669"/>
    <property type="project" value="InterPro"/>
</dbReference>
<dbReference type="Proteomes" id="UP000288859">
    <property type="component" value="Unassembled WGS sequence"/>
</dbReference>
<comment type="similarity">
    <text evidence="2">Belongs to the amidase family.</text>
</comment>
<organism evidence="8 9">
    <name type="scientific">Exophiala mesophila</name>
    <name type="common">Black yeast-like fungus</name>
    <dbReference type="NCBI Taxonomy" id="212818"/>
    <lineage>
        <taxon>Eukaryota</taxon>
        <taxon>Fungi</taxon>
        <taxon>Dikarya</taxon>
        <taxon>Ascomycota</taxon>
        <taxon>Pezizomycotina</taxon>
        <taxon>Eurotiomycetes</taxon>
        <taxon>Chaetothyriomycetidae</taxon>
        <taxon>Chaetothyriales</taxon>
        <taxon>Herpotrichiellaceae</taxon>
        <taxon>Exophiala</taxon>
    </lineage>
</organism>
<feature type="domain" description="Xylanolytic transcriptional activator regulatory" evidence="7">
    <location>
        <begin position="832"/>
        <end position="904"/>
    </location>
</feature>
<dbReference type="GO" id="GO:0003677">
    <property type="term" value="F:DNA binding"/>
    <property type="evidence" value="ECO:0007669"/>
    <property type="project" value="InterPro"/>
</dbReference>
<feature type="region of interest" description="Disordered" evidence="6">
    <location>
        <begin position="1219"/>
        <end position="1244"/>
    </location>
</feature>
<dbReference type="Gene3D" id="3.90.1300.10">
    <property type="entry name" value="Amidase signature (AS) domain"/>
    <property type="match status" value="1"/>
</dbReference>
<dbReference type="OrthoDB" id="10414725at2759"/>
<feature type="compositionally biased region" description="Polar residues" evidence="6">
    <location>
        <begin position="1234"/>
        <end position="1244"/>
    </location>
</feature>
<feature type="compositionally biased region" description="Basic and acidic residues" evidence="6">
    <location>
        <begin position="1219"/>
        <end position="1233"/>
    </location>
</feature>
<keyword evidence="4" id="KW-0378">Hydrolase</keyword>
<dbReference type="PANTHER" id="PTHR46072:SF11">
    <property type="entry name" value="AMIDASE-RELATED"/>
    <property type="match status" value="1"/>
</dbReference>
<evidence type="ECO:0000259" key="7">
    <source>
        <dbReference type="SMART" id="SM00906"/>
    </source>
</evidence>
<dbReference type="SMART" id="SM00906">
    <property type="entry name" value="Fungal_trans"/>
    <property type="match status" value="1"/>
</dbReference>
<dbReference type="VEuPathDB" id="FungiDB:PV10_04705"/>
<dbReference type="EC" id="3.5.1.4" evidence="3"/>
<evidence type="ECO:0000256" key="2">
    <source>
        <dbReference type="ARBA" id="ARBA00009199"/>
    </source>
</evidence>
<name>A0A438NH95_EXOME</name>
<dbReference type="InterPro" id="IPR036928">
    <property type="entry name" value="AS_sf"/>
</dbReference>
<evidence type="ECO:0000256" key="6">
    <source>
        <dbReference type="SAM" id="MobiDB-lite"/>
    </source>
</evidence>
<dbReference type="InterPro" id="IPR020556">
    <property type="entry name" value="Amidase_CS"/>
</dbReference>
<reference evidence="8 9" key="1">
    <citation type="submission" date="2017-03" db="EMBL/GenBank/DDBJ databases">
        <title>Genomes of endolithic fungi from Antarctica.</title>
        <authorList>
            <person name="Coleine C."/>
            <person name="Masonjones S."/>
            <person name="Stajich J.E."/>
        </authorList>
    </citation>
    <scope>NUCLEOTIDE SEQUENCE [LARGE SCALE GENOMIC DNA]</scope>
    <source>
        <strain evidence="8 9">CCFEE 6314</strain>
    </source>
</reference>
<feature type="compositionally biased region" description="Low complexity" evidence="6">
    <location>
        <begin position="1028"/>
        <end position="1039"/>
    </location>
</feature>
<dbReference type="SUPFAM" id="SSF75304">
    <property type="entry name" value="Amidase signature (AS) enzymes"/>
    <property type="match status" value="1"/>
</dbReference>
<evidence type="ECO:0000256" key="3">
    <source>
        <dbReference type="ARBA" id="ARBA00012922"/>
    </source>
</evidence>
<dbReference type="InterPro" id="IPR023631">
    <property type="entry name" value="Amidase_dom"/>
</dbReference>
<dbReference type="Pfam" id="PF04082">
    <property type="entry name" value="Fungal_trans"/>
    <property type="match status" value="1"/>
</dbReference>
<sequence>MASPSVNGGYNARESTGVKSAELFSTIPAEWVIPKELMPSEEVLDVSRFPEDSGWFTSEELDITSSAPDIILQRIASRTWTARAVTAAFCKRAAAAHQLINCLTETLFPEALEAAERLDKQFAETGRTVGPLHGLPVSIKDCFKLSGRDSTLGFLSRINIPDTENSTLVDILRSLGAIIYVKTAVPIAMFTPDCNNRVFGRTVNARGRHLAVGGSSGGEGALLGFKGSPLGVGTDLAGSIRIPSAACGVFGLKPSLGRFPTGRGTAALGGQAGVTAVSGPMVNTLSGLEVFAKSVVDSEPWNKDPNVLPIPWRRVQLPTKLRFGVIWNDGMVTPTPAVRRALAKCVESLRKAGHEIIDWEAKSHKEAQDICFKFFMADGGKTVRTRLDAGNEKFPGALDFFEHATEMGVHEYWQTYIQRNRLAQEELDRWTEAGIDVLLSPSTPMSFFEHGKYKHAAYTCTWNLFNYTALSFPTNTTVDKDLDIYEDDFKPMTEVDGQIRDDYNADALHEDWLVKSESVSVPAQLVECVIPEQFTRELTQFQQDLDENGSNYQAKYESVKLIADSGFRLLADDSGESGEETNSDSSRLKTPPILPEFMHQQLSYAPLIQHYTNTHVKDPLATMEMQMETDHGPHKGHGLSLTTGMAMPTMTVPPPAATESASDSTTAPESDRVLSGLINDLLDSLGSEDFQFLVRKGAMEIPDRGAMTQLIRAYIMYVHPWLPGLDLRLLSMCVSTGDTDAAVSQQPQPPSPTPSRISILLLQAVLFAGASACDWAVLASLGYSSRREARKAMYERVRFLYSFDVEKDRVVVLQAVLLMSIWSETADDEKGGWHWLGVAQSIALGLGLHRNPRDESTCLDMRRLRRRLWWSLYIRDRMFVLAMSRPARLRDEDFDTAPLTMNDFDLGESSSGTKADAAVSNLMSACGVSLQDQMEAYKTTVMLAELSTFISEVVSLQFSAVSSASHKHQSQSAAKTNTPLLLPWPRGPHGLGPQVWALDQRLQDWYRRSDLCDVGNERSYDGTRSTGSPASESSSPAFEDGGLPPNVTVLRGYIRMTFYSASAALHRPQLQYGQQERFPKKANGGTNTRLQKTQSLRSKSRVQAACDEIALVTHELEMSGIICFGPMAIIMYQIPTVLFFLSQMNDTDDFGARQDATEKICYCLQGLESMRSVYIGAEVAASIIYHGMQRAQASVIRGKDAKFLGITHKGASYMIPKSTEYDSDKDSEHDNSRQHNATTSMCMPPTLTSGSDADSVVCDPSTSIPGTSLIEGDPFWDLSWYYNDDAAMNLSFCASTSDEWSKQYCGLKP</sequence>
<dbReference type="VEuPathDB" id="FungiDB:PV10_04639"/>
<evidence type="ECO:0000256" key="1">
    <source>
        <dbReference type="ARBA" id="ARBA00001311"/>
    </source>
</evidence>
<gene>
    <name evidence="8" type="ORF">B0A52_01363</name>
</gene>
<evidence type="ECO:0000313" key="9">
    <source>
        <dbReference type="Proteomes" id="UP000288859"/>
    </source>
</evidence>
<dbReference type="Pfam" id="PF01425">
    <property type="entry name" value="Amidase"/>
    <property type="match status" value="1"/>
</dbReference>
<dbReference type="EMBL" id="NAJM01000003">
    <property type="protein sequence ID" value="RVX75086.1"/>
    <property type="molecule type" value="Genomic_DNA"/>
</dbReference>
<dbReference type="GO" id="GO:0006351">
    <property type="term" value="P:DNA-templated transcription"/>
    <property type="evidence" value="ECO:0007669"/>
    <property type="project" value="InterPro"/>
</dbReference>
<protein>
    <recommendedName>
        <fullName evidence="3">amidase</fullName>
        <ecNumber evidence="3">3.5.1.4</ecNumber>
    </recommendedName>
</protein>